<evidence type="ECO:0000313" key="2">
    <source>
        <dbReference type="Proteomes" id="UP000805704"/>
    </source>
</evidence>
<dbReference type="EMBL" id="CM024793">
    <property type="protein sequence ID" value="KAG8002399.1"/>
    <property type="molecule type" value="Genomic_DNA"/>
</dbReference>
<gene>
    <name evidence="1" type="ORF">GBF38_014792</name>
</gene>
<protein>
    <submittedName>
        <fullName evidence="1">Uncharacterized protein</fullName>
    </submittedName>
</protein>
<comment type="caution">
    <text evidence="1">The sequence shown here is derived from an EMBL/GenBank/DDBJ whole genome shotgun (WGS) entry which is preliminary data.</text>
</comment>
<proteinExistence type="predicted"/>
<evidence type="ECO:0000313" key="1">
    <source>
        <dbReference type="EMBL" id="KAG8002399.1"/>
    </source>
</evidence>
<dbReference type="Proteomes" id="UP000805704">
    <property type="component" value="Chromosome 5"/>
</dbReference>
<keyword evidence="2" id="KW-1185">Reference proteome</keyword>
<organism evidence="1 2">
    <name type="scientific">Nibea albiflora</name>
    <name type="common">Yellow drum</name>
    <name type="synonym">Corvina albiflora</name>
    <dbReference type="NCBI Taxonomy" id="240163"/>
    <lineage>
        <taxon>Eukaryota</taxon>
        <taxon>Metazoa</taxon>
        <taxon>Chordata</taxon>
        <taxon>Craniata</taxon>
        <taxon>Vertebrata</taxon>
        <taxon>Euteleostomi</taxon>
        <taxon>Actinopterygii</taxon>
        <taxon>Neopterygii</taxon>
        <taxon>Teleostei</taxon>
        <taxon>Neoteleostei</taxon>
        <taxon>Acanthomorphata</taxon>
        <taxon>Eupercaria</taxon>
        <taxon>Sciaenidae</taxon>
        <taxon>Nibea</taxon>
    </lineage>
</organism>
<name>A0ACB7EJK8_NIBAL</name>
<reference evidence="1" key="1">
    <citation type="submission" date="2020-04" db="EMBL/GenBank/DDBJ databases">
        <title>A chromosome-scale assembly and high-density genetic map of the yellow drum (Nibea albiflora) genome.</title>
        <authorList>
            <person name="Xu D."/>
            <person name="Zhang W."/>
            <person name="Chen R."/>
            <person name="Tan P."/>
            <person name="Wang L."/>
            <person name="Song H."/>
            <person name="Tian L."/>
            <person name="Zhu Q."/>
            <person name="Wang B."/>
        </authorList>
    </citation>
    <scope>NUCLEOTIDE SEQUENCE</scope>
    <source>
        <strain evidence="1">ZJHYS-2018</strain>
    </source>
</reference>
<sequence>MPRKGKRSQAAKLRYQKFHEFRCASTTEQAECVGPQNSGKAKMSVTSNASVKQVCQLDATHVPQVSYADIVKTGLINDDQCVAVPSNPDCVNLREQTSIRQASYADIVKTGIISDDQCVAGPSNPDYVNLRDQPSEQYVCASRSQASVKYGKSRNQQCTCNSLTFLAFLHENENLSREDLDLVLDKGNLMYNEAKKKFPKHIHLTTDELPDIVPSRTCIQYVDMTQLSRYGTFGDPLPGAVDSFLDLEAGLSCLLSDVQYALLLMRGLCIAVFRTMSGRYGFFDPHPRTVKGLPLPLDSRAPGTGVMVTFTHLSDMIDRLIKYHKTLETNASCNYELKPVAFVNLNDPKPVAFVNLNDPNLDKTSQATTHTAAVSTFALDDDVLHDISRKLSKLGKQARRKYKRRLMLSEKVSQRKENQKRKEKVRTVHRDSLKAIVQPGAANPPPTSPSPLAPAALDGESFSDNELWFLVAEEPCLPPVAVPVASIDPPVVTPGLGGPALETSPVCGGLVPATSSSSPADQPSTSQQALRRTARVTAGHHSNVNHLPQSIRHQNNAVGRGAGPVSNAQIAIFRPWN</sequence>
<accession>A0ACB7EJK8</accession>